<dbReference type="InterPro" id="IPR005824">
    <property type="entry name" value="KOW"/>
</dbReference>
<gene>
    <name evidence="7" type="ORF">GPM918_LOCUS2671</name>
    <name evidence="8" type="ORF">OVA965_LOCUS13427</name>
    <name evidence="9" type="ORF">SRO942_LOCUS2671</name>
    <name evidence="10" type="ORF">TMI583_LOCUS13428</name>
</gene>
<dbReference type="Proteomes" id="UP000663829">
    <property type="component" value="Unassembled WGS sequence"/>
</dbReference>
<sequence length="135" mass="15633">MVKIMKPNKVVIILGGRYAGRKGVVVKSHDEGSNDRGYGHALVAGIDRYPRKITKKMGKKKQAKRSKVKPFIKLFNYNHLMATRYTVDINFEKSLINKDIFRDPALKQKARRDAKEKFEERYNTKLANTNGFFKN</sequence>
<evidence type="ECO:0000256" key="5">
    <source>
        <dbReference type="ARBA" id="ARBA00035329"/>
    </source>
</evidence>
<evidence type="ECO:0000313" key="9">
    <source>
        <dbReference type="EMBL" id="CAF3568435.1"/>
    </source>
</evidence>
<dbReference type="InterPro" id="IPR041991">
    <property type="entry name" value="Ribosomal_eL27_KOW"/>
</dbReference>
<comment type="similarity">
    <text evidence="1">Belongs to the eukaryotic ribosomal protein eL27 family.</text>
</comment>
<dbReference type="GO" id="GO:1990904">
    <property type="term" value="C:ribonucleoprotein complex"/>
    <property type="evidence" value="ECO:0007669"/>
    <property type="project" value="UniProtKB-KW"/>
</dbReference>
<dbReference type="SUPFAM" id="SSF50104">
    <property type="entry name" value="Translation proteins SH3-like domain"/>
    <property type="match status" value="1"/>
</dbReference>
<evidence type="ECO:0000256" key="3">
    <source>
        <dbReference type="ARBA" id="ARBA00023274"/>
    </source>
</evidence>
<dbReference type="EMBL" id="CAJOBC010000302">
    <property type="protein sequence ID" value="CAF3568435.1"/>
    <property type="molecule type" value="Genomic_DNA"/>
</dbReference>
<dbReference type="InterPro" id="IPR038655">
    <property type="entry name" value="Ribosomal_eL27_sf"/>
</dbReference>
<dbReference type="GO" id="GO:0005840">
    <property type="term" value="C:ribosome"/>
    <property type="evidence" value="ECO:0007669"/>
    <property type="project" value="UniProtKB-KW"/>
</dbReference>
<organism evidence="7 11">
    <name type="scientific">Didymodactylos carnosus</name>
    <dbReference type="NCBI Taxonomy" id="1234261"/>
    <lineage>
        <taxon>Eukaryota</taxon>
        <taxon>Metazoa</taxon>
        <taxon>Spiralia</taxon>
        <taxon>Gnathifera</taxon>
        <taxon>Rotifera</taxon>
        <taxon>Eurotatoria</taxon>
        <taxon>Bdelloidea</taxon>
        <taxon>Philodinida</taxon>
        <taxon>Philodinidae</taxon>
        <taxon>Didymodactylos</taxon>
    </lineage>
</organism>
<keyword evidence="2" id="KW-0689">Ribosomal protein</keyword>
<evidence type="ECO:0000313" key="7">
    <source>
        <dbReference type="EMBL" id="CAF0784807.1"/>
    </source>
</evidence>
<reference evidence="7" key="1">
    <citation type="submission" date="2021-02" db="EMBL/GenBank/DDBJ databases">
        <authorList>
            <person name="Nowell W R."/>
        </authorList>
    </citation>
    <scope>NUCLEOTIDE SEQUENCE</scope>
</reference>
<dbReference type="EMBL" id="CAJNOK010005588">
    <property type="protein sequence ID" value="CAF0977898.1"/>
    <property type="molecule type" value="Genomic_DNA"/>
</dbReference>
<dbReference type="GO" id="GO:0003735">
    <property type="term" value="F:structural constituent of ribosome"/>
    <property type="evidence" value="ECO:0007669"/>
    <property type="project" value="InterPro"/>
</dbReference>
<dbReference type="OrthoDB" id="2365484at2759"/>
<keyword evidence="3" id="KW-0687">Ribonucleoprotein</keyword>
<name>A0A813RR45_9BILA</name>
<dbReference type="Gene3D" id="2.30.30.770">
    <property type="match status" value="1"/>
</dbReference>
<proteinExistence type="inferred from homology"/>
<dbReference type="FunFam" id="2.30.30.770:FF:000001">
    <property type="entry name" value="60S ribosomal protein L27"/>
    <property type="match status" value="1"/>
</dbReference>
<dbReference type="GO" id="GO:0006412">
    <property type="term" value="P:translation"/>
    <property type="evidence" value="ECO:0007669"/>
    <property type="project" value="InterPro"/>
</dbReference>
<dbReference type="Pfam" id="PF00467">
    <property type="entry name" value="KOW"/>
    <property type="match status" value="1"/>
</dbReference>
<evidence type="ECO:0000313" key="8">
    <source>
        <dbReference type="EMBL" id="CAF0977898.1"/>
    </source>
</evidence>
<dbReference type="InterPro" id="IPR008991">
    <property type="entry name" value="Translation_prot_SH3-like_sf"/>
</dbReference>
<dbReference type="EMBL" id="CAJOBA010005593">
    <property type="protein sequence ID" value="CAF3748509.1"/>
    <property type="molecule type" value="Genomic_DNA"/>
</dbReference>
<evidence type="ECO:0000256" key="2">
    <source>
        <dbReference type="ARBA" id="ARBA00022980"/>
    </source>
</evidence>
<dbReference type="Proteomes" id="UP000682733">
    <property type="component" value="Unassembled WGS sequence"/>
</dbReference>
<dbReference type="Proteomes" id="UP000677228">
    <property type="component" value="Unassembled WGS sequence"/>
</dbReference>
<evidence type="ECO:0000256" key="1">
    <source>
        <dbReference type="ARBA" id="ARBA00009124"/>
    </source>
</evidence>
<dbReference type="CDD" id="cd06090">
    <property type="entry name" value="KOW_RPL27"/>
    <property type="match status" value="1"/>
</dbReference>
<keyword evidence="11" id="KW-1185">Reference proteome</keyword>
<comment type="caution">
    <text evidence="7">The sequence shown here is derived from an EMBL/GenBank/DDBJ whole genome shotgun (WGS) entry which is preliminary data.</text>
</comment>
<evidence type="ECO:0000259" key="6">
    <source>
        <dbReference type="Pfam" id="PF00467"/>
    </source>
</evidence>
<accession>A0A813RR45</accession>
<evidence type="ECO:0000256" key="4">
    <source>
        <dbReference type="ARBA" id="ARBA00035224"/>
    </source>
</evidence>
<evidence type="ECO:0000313" key="10">
    <source>
        <dbReference type="EMBL" id="CAF3748509.1"/>
    </source>
</evidence>
<dbReference type="InterPro" id="IPR001141">
    <property type="entry name" value="Ribosomal_eL27"/>
</dbReference>
<dbReference type="AlphaFoldDB" id="A0A813RR45"/>
<dbReference type="EMBL" id="CAJNOQ010000302">
    <property type="protein sequence ID" value="CAF0784807.1"/>
    <property type="molecule type" value="Genomic_DNA"/>
</dbReference>
<dbReference type="Pfam" id="PF01777">
    <property type="entry name" value="Ribosomal_L27e"/>
    <property type="match status" value="1"/>
</dbReference>
<evidence type="ECO:0000313" key="11">
    <source>
        <dbReference type="Proteomes" id="UP000663829"/>
    </source>
</evidence>
<protein>
    <recommendedName>
        <fullName evidence="4">Large ribosomal subunit protein eL27</fullName>
    </recommendedName>
    <alternativeName>
        <fullName evidence="5">60S ribosomal protein L27</fullName>
    </alternativeName>
</protein>
<dbReference type="Proteomes" id="UP000681722">
    <property type="component" value="Unassembled WGS sequence"/>
</dbReference>
<dbReference type="PANTHER" id="PTHR10497">
    <property type="entry name" value="60S RIBOSOMAL PROTEIN L27"/>
    <property type="match status" value="1"/>
</dbReference>
<feature type="domain" description="KOW" evidence="6">
    <location>
        <begin position="7"/>
        <end position="32"/>
    </location>
</feature>